<accession>A0A2P2NNA8</accession>
<protein>
    <submittedName>
        <fullName evidence="1">Uncharacterized protein</fullName>
    </submittedName>
</protein>
<reference evidence="1" key="1">
    <citation type="submission" date="2018-02" db="EMBL/GenBank/DDBJ databases">
        <title>Rhizophora mucronata_Transcriptome.</title>
        <authorList>
            <person name="Meera S.P."/>
            <person name="Sreeshan A."/>
            <person name="Augustine A."/>
        </authorList>
    </citation>
    <scope>NUCLEOTIDE SEQUENCE</scope>
    <source>
        <tissue evidence="1">Leaf</tissue>
    </source>
</reference>
<dbReference type="EMBL" id="GGEC01063518">
    <property type="protein sequence ID" value="MBX44002.1"/>
    <property type="molecule type" value="Transcribed_RNA"/>
</dbReference>
<evidence type="ECO:0000313" key="1">
    <source>
        <dbReference type="EMBL" id="MBX44002.1"/>
    </source>
</evidence>
<dbReference type="AlphaFoldDB" id="A0A2P2NNA8"/>
<sequence>MSDATVYHRSDHLAKIITGACLVA</sequence>
<proteinExistence type="predicted"/>
<name>A0A2P2NNA8_RHIMU</name>
<organism evidence="1">
    <name type="scientific">Rhizophora mucronata</name>
    <name type="common">Asiatic mangrove</name>
    <dbReference type="NCBI Taxonomy" id="61149"/>
    <lineage>
        <taxon>Eukaryota</taxon>
        <taxon>Viridiplantae</taxon>
        <taxon>Streptophyta</taxon>
        <taxon>Embryophyta</taxon>
        <taxon>Tracheophyta</taxon>
        <taxon>Spermatophyta</taxon>
        <taxon>Magnoliopsida</taxon>
        <taxon>eudicotyledons</taxon>
        <taxon>Gunneridae</taxon>
        <taxon>Pentapetalae</taxon>
        <taxon>rosids</taxon>
        <taxon>fabids</taxon>
        <taxon>Malpighiales</taxon>
        <taxon>Rhizophoraceae</taxon>
        <taxon>Rhizophora</taxon>
    </lineage>
</organism>